<name>A0A914UP04_9BILA</name>
<dbReference type="Pfam" id="PF04155">
    <property type="entry name" value="Ground-like"/>
    <property type="match status" value="1"/>
</dbReference>
<feature type="domain" description="Ground-like" evidence="3">
    <location>
        <begin position="191"/>
        <end position="261"/>
    </location>
</feature>
<evidence type="ECO:0000259" key="3">
    <source>
        <dbReference type="Pfam" id="PF04155"/>
    </source>
</evidence>
<evidence type="ECO:0000313" key="4">
    <source>
        <dbReference type="Proteomes" id="UP000887566"/>
    </source>
</evidence>
<keyword evidence="2" id="KW-0732">Signal</keyword>
<dbReference type="WBParaSite" id="PSAMB.scaffold1139size35444.g11268.t1">
    <property type="protein sequence ID" value="PSAMB.scaffold1139size35444.g11268.t1"/>
    <property type="gene ID" value="PSAMB.scaffold1139size35444.g11268"/>
</dbReference>
<feature type="region of interest" description="Disordered" evidence="1">
    <location>
        <begin position="131"/>
        <end position="154"/>
    </location>
</feature>
<dbReference type="Proteomes" id="UP000887566">
    <property type="component" value="Unplaced"/>
</dbReference>
<sequence>MRSFALVVSVLLLVVSQVGVFAGCGCRHRPPPCEAQQAPSCGEQQGCPPCESDNIPEPCPECPAPGPPQCPACPAPKRPPPCQVCKAPKKCEVCHECPPPVEPEPCPTCPPPPPPVECPVCPAPEPESESECPPPRPQPSHPKPCGGAPRARPQPQQPHLGNDCCNQCNDGCFVRRRLRMHGAATLVVDIDPTCNNEKLRSIILNNILETTSESKRAIQKEANDKLFAQFDVVCAKGEFAYVISSNQFCQETKNDITCYAFRRN</sequence>
<dbReference type="InterPro" id="IPR007284">
    <property type="entry name" value="Ground-like_dom"/>
</dbReference>
<feature type="chain" id="PRO_5037548130" evidence="2">
    <location>
        <begin position="23"/>
        <end position="264"/>
    </location>
</feature>
<organism evidence="4 5">
    <name type="scientific">Plectus sambesii</name>
    <dbReference type="NCBI Taxonomy" id="2011161"/>
    <lineage>
        <taxon>Eukaryota</taxon>
        <taxon>Metazoa</taxon>
        <taxon>Ecdysozoa</taxon>
        <taxon>Nematoda</taxon>
        <taxon>Chromadorea</taxon>
        <taxon>Plectida</taxon>
        <taxon>Plectina</taxon>
        <taxon>Plectoidea</taxon>
        <taxon>Plectidae</taxon>
        <taxon>Plectus</taxon>
    </lineage>
</organism>
<protein>
    <submittedName>
        <fullName evidence="5">Ground-like domain-containing protein</fullName>
    </submittedName>
</protein>
<accession>A0A914UP04</accession>
<evidence type="ECO:0000313" key="5">
    <source>
        <dbReference type="WBParaSite" id="PSAMB.scaffold1139size35444.g11268.t1"/>
    </source>
</evidence>
<reference evidence="5" key="1">
    <citation type="submission" date="2022-11" db="UniProtKB">
        <authorList>
            <consortium name="WormBaseParasite"/>
        </authorList>
    </citation>
    <scope>IDENTIFICATION</scope>
</reference>
<feature type="compositionally biased region" description="Pro residues" evidence="1">
    <location>
        <begin position="132"/>
        <end position="142"/>
    </location>
</feature>
<keyword evidence="4" id="KW-1185">Reference proteome</keyword>
<dbReference type="AlphaFoldDB" id="A0A914UP04"/>
<evidence type="ECO:0000256" key="2">
    <source>
        <dbReference type="SAM" id="SignalP"/>
    </source>
</evidence>
<feature type="compositionally biased region" description="Low complexity" evidence="1">
    <location>
        <begin position="143"/>
        <end position="154"/>
    </location>
</feature>
<dbReference type="PRINTS" id="PR00021">
    <property type="entry name" value="PRORICH"/>
</dbReference>
<dbReference type="PROSITE" id="PS51257">
    <property type="entry name" value="PROKAR_LIPOPROTEIN"/>
    <property type="match status" value="1"/>
</dbReference>
<feature type="signal peptide" evidence="2">
    <location>
        <begin position="1"/>
        <end position="22"/>
    </location>
</feature>
<proteinExistence type="predicted"/>
<evidence type="ECO:0000256" key="1">
    <source>
        <dbReference type="SAM" id="MobiDB-lite"/>
    </source>
</evidence>